<keyword evidence="3" id="KW-1185">Reference proteome</keyword>
<organism evidence="2 3">
    <name type="scientific">Thermosediminibacter litoriperuensis</name>
    <dbReference type="NCBI Taxonomy" id="291989"/>
    <lineage>
        <taxon>Bacteria</taxon>
        <taxon>Bacillati</taxon>
        <taxon>Bacillota</taxon>
        <taxon>Clostridia</taxon>
        <taxon>Thermosediminibacterales</taxon>
        <taxon>Thermosediminibacteraceae</taxon>
        <taxon>Thermosediminibacter</taxon>
    </lineage>
</organism>
<protein>
    <recommendedName>
        <fullName evidence="4">Stage IV sporulation protein</fullName>
    </recommendedName>
</protein>
<accession>A0A5S5ASY8</accession>
<dbReference type="Pfam" id="PF06898">
    <property type="entry name" value="YqfD"/>
    <property type="match status" value="1"/>
</dbReference>
<reference evidence="2 3" key="1">
    <citation type="submission" date="2019-07" db="EMBL/GenBank/DDBJ databases">
        <title>Genomic Encyclopedia of Type Strains, Phase I: the one thousand microbial genomes (KMG-I) project.</title>
        <authorList>
            <person name="Kyrpides N."/>
        </authorList>
    </citation>
    <scope>NUCLEOTIDE SEQUENCE [LARGE SCALE GENOMIC DNA]</scope>
    <source>
        <strain evidence="2 3">DSM 16647</strain>
    </source>
</reference>
<feature type="transmembrane region" description="Helical" evidence="1">
    <location>
        <begin position="100"/>
        <end position="122"/>
    </location>
</feature>
<dbReference type="NCBIfam" id="TIGR02876">
    <property type="entry name" value="spore_yqfD"/>
    <property type="match status" value="1"/>
</dbReference>
<proteinExistence type="predicted"/>
<keyword evidence="1" id="KW-0472">Membrane</keyword>
<sequence>MKNNPGGNRVLLIKLWNCLRGYVIIKIVGPYGERLINQAALHGLYLWDVKRVDKDALLAKISVRGFFELRPLARKARCRIFIVQRRGLFFHLYRMRRRQAFILGALLFIAVMYILSSIVWSVQVNTQDDTLKLSILKDLEEWGLKPGVFKHNIDKKYYLDKILLNYKNIAWAELEIRGARVIIDLVNKEMPPRIEDDTPCNIVASKDGVIEEVIPFRGEAVVKPGDTVSKGDVLISGSVTLAGRDNTEDRMLVRARGIVKARVWYRKSVEVPLVEFRKSYTGRVKKAYRLKLGNHEIDIQWGDLKFPAYVEENLPERHILPPGLGNVRFNVVLYREIKEERRFLGVEGAAEEARKKLSEELRDLPEDLQVVQKKMEFTLNPDKQSVIGTLMLEVIEDIGVEQKID</sequence>
<dbReference type="Proteomes" id="UP000322294">
    <property type="component" value="Unassembled WGS sequence"/>
</dbReference>
<keyword evidence="1" id="KW-0812">Transmembrane</keyword>
<comment type="caution">
    <text evidence="2">The sequence shown here is derived from an EMBL/GenBank/DDBJ whole genome shotgun (WGS) entry which is preliminary data.</text>
</comment>
<dbReference type="InterPro" id="IPR010690">
    <property type="entry name" value="YqfD"/>
</dbReference>
<keyword evidence="1" id="KW-1133">Transmembrane helix</keyword>
<name>A0A5S5ASY8_9FIRM</name>
<evidence type="ECO:0000313" key="3">
    <source>
        <dbReference type="Proteomes" id="UP000322294"/>
    </source>
</evidence>
<evidence type="ECO:0000256" key="1">
    <source>
        <dbReference type="SAM" id="Phobius"/>
    </source>
</evidence>
<evidence type="ECO:0000313" key="2">
    <source>
        <dbReference type="EMBL" id="TYP54975.1"/>
    </source>
</evidence>
<gene>
    <name evidence="2" type="ORF">LZ11_01300</name>
</gene>
<dbReference type="EMBL" id="VNHO01000011">
    <property type="protein sequence ID" value="TYP54975.1"/>
    <property type="molecule type" value="Genomic_DNA"/>
</dbReference>
<dbReference type="PIRSF" id="PIRSF029895">
    <property type="entry name" value="SpoIV"/>
    <property type="match status" value="1"/>
</dbReference>
<dbReference type="AlphaFoldDB" id="A0A5S5ASY8"/>
<evidence type="ECO:0008006" key="4">
    <source>
        <dbReference type="Google" id="ProtNLM"/>
    </source>
</evidence>